<proteinExistence type="predicted"/>
<accession>A0A0J8E3C0</accession>
<name>A0A0J8E3C0_BETVV</name>
<protein>
    <submittedName>
        <fullName evidence="1">Uncharacterized protein</fullName>
    </submittedName>
</protein>
<sequence length="41" mass="4552">MLKATKFSTKMHSRSSITKICNLKQNSSIHGTLTAKMARNS</sequence>
<dbReference type="EMBL" id="KQ090304">
    <property type="protein sequence ID" value="KMS97590.1"/>
    <property type="molecule type" value="Genomic_DNA"/>
</dbReference>
<evidence type="ECO:0000313" key="2">
    <source>
        <dbReference type="Proteomes" id="UP000035740"/>
    </source>
</evidence>
<reference evidence="1 2" key="1">
    <citation type="journal article" date="2014" name="Nature">
        <title>The genome of the recently domesticated crop plant sugar beet (Beta vulgaris).</title>
        <authorList>
            <person name="Dohm J.C."/>
            <person name="Minoche A.E."/>
            <person name="Holtgrawe D."/>
            <person name="Capella-Gutierrez S."/>
            <person name="Zakrzewski F."/>
            <person name="Tafer H."/>
            <person name="Rupp O."/>
            <person name="Sorensen T.R."/>
            <person name="Stracke R."/>
            <person name="Reinhardt R."/>
            <person name="Goesmann A."/>
            <person name="Kraft T."/>
            <person name="Schulz B."/>
            <person name="Stadler P.F."/>
            <person name="Schmidt T."/>
            <person name="Gabaldon T."/>
            <person name="Lehrach H."/>
            <person name="Weisshaar B."/>
            <person name="Himmelbauer H."/>
        </authorList>
    </citation>
    <scope>NUCLEOTIDE SEQUENCE [LARGE SCALE GENOMIC DNA]</scope>
    <source>
        <tissue evidence="1">Taproot</tissue>
    </source>
</reference>
<evidence type="ECO:0000313" key="1">
    <source>
        <dbReference type="EMBL" id="KMS97590.1"/>
    </source>
</evidence>
<keyword evidence="2" id="KW-1185">Reference proteome</keyword>
<dbReference type="Gramene" id="KMS97590">
    <property type="protein sequence ID" value="KMS97590"/>
    <property type="gene ID" value="BVRB_5g125600"/>
</dbReference>
<organism evidence="1 2">
    <name type="scientific">Beta vulgaris subsp. vulgaris</name>
    <name type="common">Beet</name>
    <dbReference type="NCBI Taxonomy" id="3555"/>
    <lineage>
        <taxon>Eukaryota</taxon>
        <taxon>Viridiplantae</taxon>
        <taxon>Streptophyta</taxon>
        <taxon>Embryophyta</taxon>
        <taxon>Tracheophyta</taxon>
        <taxon>Spermatophyta</taxon>
        <taxon>Magnoliopsida</taxon>
        <taxon>eudicotyledons</taxon>
        <taxon>Gunneridae</taxon>
        <taxon>Pentapetalae</taxon>
        <taxon>Caryophyllales</taxon>
        <taxon>Chenopodiaceae</taxon>
        <taxon>Betoideae</taxon>
        <taxon>Beta</taxon>
    </lineage>
</organism>
<dbReference type="AlphaFoldDB" id="A0A0J8E3C0"/>
<dbReference type="Proteomes" id="UP000035740">
    <property type="component" value="Unassembled WGS sequence"/>
</dbReference>
<gene>
    <name evidence="1" type="ORF">BVRB_5g125600</name>
</gene>